<accession>X1UNV7</accession>
<reference evidence="1" key="1">
    <citation type="journal article" date="2014" name="Front. Microbiol.">
        <title>High frequency of phylogenetically diverse reductive dehalogenase-homologous genes in deep subseafloor sedimentary metagenomes.</title>
        <authorList>
            <person name="Kawai M."/>
            <person name="Futagami T."/>
            <person name="Toyoda A."/>
            <person name="Takaki Y."/>
            <person name="Nishi S."/>
            <person name="Hori S."/>
            <person name="Arai W."/>
            <person name="Tsubouchi T."/>
            <person name="Morono Y."/>
            <person name="Uchiyama I."/>
            <person name="Ito T."/>
            <person name="Fujiyama A."/>
            <person name="Inagaki F."/>
            <person name="Takami H."/>
        </authorList>
    </citation>
    <scope>NUCLEOTIDE SEQUENCE</scope>
    <source>
        <strain evidence="1">Expedition CK06-06</strain>
    </source>
</reference>
<feature type="non-terminal residue" evidence="1">
    <location>
        <position position="67"/>
    </location>
</feature>
<name>X1UNV7_9ZZZZ</name>
<organism evidence="1">
    <name type="scientific">marine sediment metagenome</name>
    <dbReference type="NCBI Taxonomy" id="412755"/>
    <lineage>
        <taxon>unclassified sequences</taxon>
        <taxon>metagenomes</taxon>
        <taxon>ecological metagenomes</taxon>
    </lineage>
</organism>
<dbReference type="EMBL" id="BARW01018017">
    <property type="protein sequence ID" value="GAI94014.1"/>
    <property type="molecule type" value="Genomic_DNA"/>
</dbReference>
<evidence type="ECO:0000313" key="1">
    <source>
        <dbReference type="EMBL" id="GAI94014.1"/>
    </source>
</evidence>
<proteinExistence type="predicted"/>
<dbReference type="AlphaFoldDB" id="X1UNV7"/>
<evidence type="ECO:0008006" key="2">
    <source>
        <dbReference type="Google" id="ProtNLM"/>
    </source>
</evidence>
<gene>
    <name evidence="1" type="ORF">S12H4_30947</name>
</gene>
<sequence length="67" mass="7311">MAHGNKSGDTGVIPSGTTRVKPRQAAITIDVVIPAFNEASCIGGVLRDVMMARRHDWFQIQNIYVIS</sequence>
<protein>
    <recommendedName>
        <fullName evidence="2">Glycosyltransferase 2-like domain-containing protein</fullName>
    </recommendedName>
</protein>
<comment type="caution">
    <text evidence="1">The sequence shown here is derived from an EMBL/GenBank/DDBJ whole genome shotgun (WGS) entry which is preliminary data.</text>
</comment>